<name>A0A0B7NDD6_9FUNG</name>
<accession>A0A0B7NDD6</accession>
<gene>
    <name evidence="1" type="primary">PARPA_10787.1 scaffold 41684</name>
</gene>
<dbReference type="Proteomes" id="UP000054107">
    <property type="component" value="Unassembled WGS sequence"/>
</dbReference>
<evidence type="ECO:0000313" key="2">
    <source>
        <dbReference type="Proteomes" id="UP000054107"/>
    </source>
</evidence>
<evidence type="ECO:0000313" key="1">
    <source>
        <dbReference type="EMBL" id="CEP16521.1"/>
    </source>
</evidence>
<reference evidence="1 2" key="1">
    <citation type="submission" date="2014-09" db="EMBL/GenBank/DDBJ databases">
        <authorList>
            <person name="Ellenberger Sabrina"/>
        </authorList>
    </citation>
    <scope>NUCLEOTIDE SEQUENCE [LARGE SCALE GENOMIC DNA]</scope>
    <source>
        <strain evidence="1 2">CBS 412.66</strain>
    </source>
</reference>
<sequence>MKLVNSALALATPESNTMPTNPSTVIGNNKSVKDFALPSASIISGRNDNDTDAMEIDITALDPVFSAQTIAKETQNCKNHKIFSLPANNKSNLATIPIVFDVNWTSLPS</sequence>
<organism evidence="1 2">
    <name type="scientific">Parasitella parasitica</name>
    <dbReference type="NCBI Taxonomy" id="35722"/>
    <lineage>
        <taxon>Eukaryota</taxon>
        <taxon>Fungi</taxon>
        <taxon>Fungi incertae sedis</taxon>
        <taxon>Mucoromycota</taxon>
        <taxon>Mucoromycotina</taxon>
        <taxon>Mucoromycetes</taxon>
        <taxon>Mucorales</taxon>
        <taxon>Mucorineae</taxon>
        <taxon>Mucoraceae</taxon>
        <taxon>Parasitella</taxon>
    </lineage>
</organism>
<protein>
    <submittedName>
        <fullName evidence="1">Uncharacterized protein</fullName>
    </submittedName>
</protein>
<proteinExistence type="predicted"/>
<keyword evidence="2" id="KW-1185">Reference proteome</keyword>
<dbReference type="AlphaFoldDB" id="A0A0B7NDD6"/>
<dbReference type="EMBL" id="LN733169">
    <property type="protein sequence ID" value="CEP16521.1"/>
    <property type="molecule type" value="Genomic_DNA"/>
</dbReference>